<dbReference type="STRING" id="48709.A0A1D2MY10"/>
<dbReference type="AlphaFoldDB" id="A0A1D2MY10"/>
<feature type="domain" description="Thioredoxin" evidence="3">
    <location>
        <begin position="116"/>
        <end position="258"/>
    </location>
</feature>
<reference evidence="4 5" key="1">
    <citation type="journal article" date="2016" name="Genome Biol. Evol.">
        <title>Gene Family Evolution Reflects Adaptation to Soil Environmental Stressors in the Genome of the Collembolan Orchesella cincta.</title>
        <authorList>
            <person name="Faddeeva-Vakhrusheva A."/>
            <person name="Derks M.F."/>
            <person name="Anvar S.Y."/>
            <person name="Agamennone V."/>
            <person name="Suring W."/>
            <person name="Smit S."/>
            <person name="van Straalen N.M."/>
            <person name="Roelofs D."/>
        </authorList>
    </citation>
    <scope>NUCLEOTIDE SEQUENCE [LARGE SCALE GENOMIC DNA]</scope>
    <source>
        <tissue evidence="4">Mixed pool</tissue>
    </source>
</reference>
<dbReference type="Gene3D" id="3.40.30.10">
    <property type="entry name" value="Glutaredoxin"/>
    <property type="match status" value="1"/>
</dbReference>
<dbReference type="GO" id="GO:0015036">
    <property type="term" value="F:disulfide oxidoreductase activity"/>
    <property type="evidence" value="ECO:0007669"/>
    <property type="project" value="TreeGrafter"/>
</dbReference>
<dbReference type="Proteomes" id="UP000094527">
    <property type="component" value="Unassembled WGS sequence"/>
</dbReference>
<comment type="caution">
    <text evidence="4">The sequence shown here is derived from an EMBL/GenBank/DDBJ whole genome shotgun (WGS) entry which is preliminary data.</text>
</comment>
<evidence type="ECO:0000313" key="5">
    <source>
        <dbReference type="Proteomes" id="UP000094527"/>
    </source>
</evidence>
<dbReference type="InterPro" id="IPR013766">
    <property type="entry name" value="Thioredoxin_domain"/>
</dbReference>
<dbReference type="PANTHER" id="PTHR15853">
    <property type="entry name" value="THIOREDOXIN-RELATED"/>
    <property type="match status" value="1"/>
</dbReference>
<dbReference type="EMBL" id="LJIJ01000393">
    <property type="protein sequence ID" value="ODM97949.1"/>
    <property type="molecule type" value="Genomic_DNA"/>
</dbReference>
<dbReference type="Pfam" id="PF00085">
    <property type="entry name" value="Thioredoxin"/>
    <property type="match status" value="1"/>
</dbReference>
<protein>
    <submittedName>
        <fullName evidence="4">Thioredoxin-related transmembrane protein 2</fullName>
    </submittedName>
</protein>
<dbReference type="SUPFAM" id="SSF52833">
    <property type="entry name" value="Thioredoxin-like"/>
    <property type="match status" value="1"/>
</dbReference>
<feature type="region of interest" description="Disordered" evidence="1">
    <location>
        <begin position="257"/>
        <end position="278"/>
    </location>
</feature>
<dbReference type="OMA" id="VIMIRTR"/>
<dbReference type="PROSITE" id="PS51352">
    <property type="entry name" value="THIOREDOXIN_2"/>
    <property type="match status" value="1"/>
</dbReference>
<evidence type="ECO:0000256" key="1">
    <source>
        <dbReference type="SAM" id="MobiDB-lite"/>
    </source>
</evidence>
<keyword evidence="2 4" id="KW-0812">Transmembrane</keyword>
<proteinExistence type="predicted"/>
<dbReference type="InterPro" id="IPR036249">
    <property type="entry name" value="Thioredoxin-like_sf"/>
</dbReference>
<evidence type="ECO:0000256" key="2">
    <source>
        <dbReference type="SAM" id="Phobius"/>
    </source>
</evidence>
<keyword evidence="2" id="KW-1133">Transmembrane helix</keyword>
<accession>A0A1D2MY10</accession>
<dbReference type="OrthoDB" id="20229at2759"/>
<dbReference type="InterPro" id="IPR039101">
    <property type="entry name" value="TMX2"/>
</dbReference>
<sequence length="278" mass="31857">MAFVTVDELKTLLHPYYIVNLILSLSFLTCKLIPPVCEIVFAGECSFEMRETEILFFLLMIVMIRARKTGSLNVVSYMTNAFVYCKVANTVLWFFTYKPYGLLYLFFFLMQGLLLPQPTYSGPQKVLYFRDGKTFKEEISREKKSAWIIEFYTAWNPSCVNFAPIFAELSETYALDNLKFGKVDVGRFPEIAAEFRISDSAFSKQLPTIMLFKDGNPVMYRPLVDGSGKLLKFIFNKENVINTFDLNNLHSESKKILADKEKSRKASSSGNSKHAKAD</sequence>
<dbReference type="PANTHER" id="PTHR15853:SF0">
    <property type="entry name" value="THIOREDOXIN-RELATED TRANSMEMBRANE PROTEIN 2"/>
    <property type="match status" value="1"/>
</dbReference>
<gene>
    <name evidence="4" type="ORF">Ocin01_08728</name>
</gene>
<feature type="transmembrane region" description="Helical" evidence="2">
    <location>
        <begin position="97"/>
        <end position="115"/>
    </location>
</feature>
<evidence type="ECO:0000259" key="3">
    <source>
        <dbReference type="PROSITE" id="PS51352"/>
    </source>
</evidence>
<feature type="transmembrane region" description="Helical" evidence="2">
    <location>
        <begin position="54"/>
        <end position="77"/>
    </location>
</feature>
<name>A0A1D2MY10_ORCCI</name>
<feature type="transmembrane region" description="Helical" evidence="2">
    <location>
        <begin position="16"/>
        <end position="42"/>
    </location>
</feature>
<keyword evidence="5" id="KW-1185">Reference proteome</keyword>
<organism evidence="4 5">
    <name type="scientific">Orchesella cincta</name>
    <name type="common">Springtail</name>
    <name type="synonym">Podura cincta</name>
    <dbReference type="NCBI Taxonomy" id="48709"/>
    <lineage>
        <taxon>Eukaryota</taxon>
        <taxon>Metazoa</taxon>
        <taxon>Ecdysozoa</taxon>
        <taxon>Arthropoda</taxon>
        <taxon>Hexapoda</taxon>
        <taxon>Collembola</taxon>
        <taxon>Entomobryomorpha</taxon>
        <taxon>Entomobryoidea</taxon>
        <taxon>Orchesellidae</taxon>
        <taxon>Orchesellinae</taxon>
        <taxon>Orchesella</taxon>
    </lineage>
</organism>
<keyword evidence="2" id="KW-0472">Membrane</keyword>
<evidence type="ECO:0000313" key="4">
    <source>
        <dbReference type="EMBL" id="ODM97949.1"/>
    </source>
</evidence>